<dbReference type="RefSeq" id="WP_083601410.1">
    <property type="nucleotide sequence ID" value="NZ_FQYO01000005.1"/>
</dbReference>
<feature type="region of interest" description="Disordered" evidence="1">
    <location>
        <begin position="166"/>
        <end position="185"/>
    </location>
</feature>
<feature type="transmembrane region" description="Helical" evidence="2">
    <location>
        <begin position="69"/>
        <end position="90"/>
    </location>
</feature>
<evidence type="ECO:0000256" key="1">
    <source>
        <dbReference type="SAM" id="MobiDB-lite"/>
    </source>
</evidence>
<keyword evidence="2" id="KW-1133">Transmembrane helix</keyword>
<organism evidence="4 5">
    <name type="scientific">Wenxinia saemankumensis</name>
    <dbReference type="NCBI Taxonomy" id="1447782"/>
    <lineage>
        <taxon>Bacteria</taxon>
        <taxon>Pseudomonadati</taxon>
        <taxon>Pseudomonadota</taxon>
        <taxon>Alphaproteobacteria</taxon>
        <taxon>Rhodobacterales</taxon>
        <taxon>Roseobacteraceae</taxon>
        <taxon>Wenxinia</taxon>
    </lineage>
</organism>
<dbReference type="Proteomes" id="UP000184292">
    <property type="component" value="Unassembled WGS sequence"/>
</dbReference>
<dbReference type="InterPro" id="IPR007730">
    <property type="entry name" value="SPOR-like_dom"/>
</dbReference>
<dbReference type="OrthoDB" id="8479416at2"/>
<dbReference type="GO" id="GO:0042834">
    <property type="term" value="F:peptidoglycan binding"/>
    <property type="evidence" value="ECO:0007669"/>
    <property type="project" value="InterPro"/>
</dbReference>
<sequence length="413" mass="41838">MAVMDWEDGRWPSREPGAQDGAQDGARRPQADDWTRSMGACDYVDVGEGEVDESDLPPRRGLLARAGRAVQFATAGVSLALIIGVGIWGYRLLVRDATGLPVVHAASGPFRERPTTPGGEIALHAGLAVNEVAAMGGAAPTEETLFLAPAPTAPQEDDLIAVPLPPEGDLRIDAADGPSPADLGMTAAPAAVPAALPAAARPAPAPGPAPSTGIDPADLIGPPPPPAAPAAATATADLSITPDRPLTAEEVLALADTIARGAEPLSGLPPEDIASGPAIIDQADILPESAPGLARALRPVARTRTAPSPAAASSAAAAPGGVPVSVEPVPLDTVLVQLGAFPSPEAAREAWAGASATFADFIADRQPLIQEAESAGQTFFRLRVMGFGDLADARRFCSALVAESADCIPVVVR</sequence>
<protein>
    <submittedName>
        <fullName evidence="4">Sporulation related domain-containing protein</fullName>
    </submittedName>
</protein>
<keyword evidence="5" id="KW-1185">Reference proteome</keyword>
<dbReference type="InterPro" id="IPR036680">
    <property type="entry name" value="SPOR-like_sf"/>
</dbReference>
<evidence type="ECO:0000256" key="2">
    <source>
        <dbReference type="SAM" id="Phobius"/>
    </source>
</evidence>
<dbReference type="Gene3D" id="3.30.70.1070">
    <property type="entry name" value="Sporulation related repeat"/>
    <property type="match status" value="1"/>
</dbReference>
<keyword evidence="2" id="KW-0472">Membrane</keyword>
<evidence type="ECO:0000313" key="5">
    <source>
        <dbReference type="Proteomes" id="UP000184292"/>
    </source>
</evidence>
<feature type="region of interest" description="Disordered" evidence="1">
    <location>
        <begin position="199"/>
        <end position="234"/>
    </location>
</feature>
<reference evidence="4 5" key="1">
    <citation type="submission" date="2016-11" db="EMBL/GenBank/DDBJ databases">
        <authorList>
            <person name="Jaros S."/>
            <person name="Januszkiewicz K."/>
            <person name="Wedrychowicz H."/>
        </authorList>
    </citation>
    <scope>NUCLEOTIDE SEQUENCE [LARGE SCALE GENOMIC DNA]</scope>
    <source>
        <strain evidence="4 5">DSM 100565</strain>
    </source>
</reference>
<dbReference type="PROSITE" id="PS51724">
    <property type="entry name" value="SPOR"/>
    <property type="match status" value="1"/>
</dbReference>
<dbReference type="AlphaFoldDB" id="A0A1M6H183"/>
<dbReference type="STRING" id="1447782.SAMN05444417_3049"/>
<dbReference type="EMBL" id="FQYO01000005">
    <property type="protein sequence ID" value="SHJ15961.1"/>
    <property type="molecule type" value="Genomic_DNA"/>
</dbReference>
<gene>
    <name evidence="4" type="ORF">SAMN05444417_3049</name>
</gene>
<accession>A0A1M6H183</accession>
<evidence type="ECO:0000313" key="4">
    <source>
        <dbReference type="EMBL" id="SHJ15961.1"/>
    </source>
</evidence>
<name>A0A1M6H183_9RHOB</name>
<feature type="region of interest" description="Disordered" evidence="1">
    <location>
        <begin position="1"/>
        <end position="34"/>
    </location>
</feature>
<dbReference type="Pfam" id="PF05036">
    <property type="entry name" value="SPOR"/>
    <property type="match status" value="1"/>
</dbReference>
<feature type="compositionally biased region" description="Basic and acidic residues" evidence="1">
    <location>
        <begin position="25"/>
        <end position="34"/>
    </location>
</feature>
<proteinExistence type="predicted"/>
<keyword evidence="2" id="KW-0812">Transmembrane</keyword>
<feature type="domain" description="SPOR" evidence="3">
    <location>
        <begin position="328"/>
        <end position="413"/>
    </location>
</feature>
<evidence type="ECO:0000259" key="3">
    <source>
        <dbReference type="PROSITE" id="PS51724"/>
    </source>
</evidence>